<evidence type="ECO:0000313" key="2">
    <source>
        <dbReference type="Proteomes" id="UP000564806"/>
    </source>
</evidence>
<dbReference type="RefSeq" id="WP_175372453.1">
    <property type="nucleotide sequence ID" value="NZ_JABWCS010000212.1"/>
</dbReference>
<protein>
    <submittedName>
        <fullName evidence="1">Uncharacterized protein</fullName>
    </submittedName>
</protein>
<dbReference type="Proteomes" id="UP000564806">
    <property type="component" value="Unassembled WGS sequence"/>
</dbReference>
<keyword evidence="2" id="KW-1185">Reference proteome</keyword>
<sequence length="224" mass="26044">MPVVDHLRPFWDTVLRVAPLLYLDRREPFKPHRVGVTVFETTAPSVSFDRIVHVDTSKYSLVIEYAIYYDYDIQHIYDLEHVWVYLNHDGGIEYAEVSFHGHFLVGLMRDRSNLTDDGVIKIYVQPGKHAMAAHEELFRLLPNVERCCQEEAGIEGVLEPDMFSGEFKPGVHIDPPAEAHLRTFSFQPSFEYVPYPLPEETFVSWPEIREEIPVRMKALIDTIR</sequence>
<comment type="caution">
    <text evidence="1">The sequence shown here is derived from an EMBL/GenBank/DDBJ whole genome shotgun (WGS) entry which is preliminary data.</text>
</comment>
<accession>A0A850EQD2</accession>
<gene>
    <name evidence="1" type="ORF">HPT30_16515</name>
</gene>
<organism evidence="1 2">
    <name type="scientific">Paenibacillus agri</name>
    <dbReference type="NCBI Taxonomy" id="2744309"/>
    <lineage>
        <taxon>Bacteria</taxon>
        <taxon>Bacillati</taxon>
        <taxon>Bacillota</taxon>
        <taxon>Bacilli</taxon>
        <taxon>Bacillales</taxon>
        <taxon>Paenibacillaceae</taxon>
        <taxon>Paenibacillus</taxon>
    </lineage>
</organism>
<name>A0A850EQD2_9BACL</name>
<proteinExistence type="predicted"/>
<evidence type="ECO:0000313" key="1">
    <source>
        <dbReference type="EMBL" id="NUU61949.1"/>
    </source>
</evidence>
<dbReference type="EMBL" id="JABWCS010000212">
    <property type="protein sequence ID" value="NUU61949.1"/>
    <property type="molecule type" value="Genomic_DNA"/>
</dbReference>
<reference evidence="1" key="1">
    <citation type="submission" date="2020-06" db="EMBL/GenBank/DDBJ databases">
        <title>Paenibacillus sp. nov., isolated from soil.</title>
        <authorList>
            <person name="Seo Y.L."/>
        </authorList>
    </citation>
    <scope>NUCLEOTIDE SEQUENCE [LARGE SCALE GENOMIC DNA]</scope>
    <source>
        <strain evidence="1">JW14</strain>
    </source>
</reference>
<dbReference type="AlphaFoldDB" id="A0A850EQD2"/>